<feature type="region of interest" description="Disordered" evidence="5">
    <location>
        <begin position="1"/>
        <end position="24"/>
    </location>
</feature>
<evidence type="ECO:0000259" key="7">
    <source>
        <dbReference type="PROSITE" id="PS50089"/>
    </source>
</evidence>
<gene>
    <name evidence="8" type="ORF">SI8410_02003224</name>
</gene>
<keyword evidence="9" id="KW-1185">Reference proteome</keyword>
<dbReference type="Gene3D" id="3.30.40.10">
    <property type="entry name" value="Zinc/RING finger domain, C3HC4 (zinc finger)"/>
    <property type="match status" value="1"/>
</dbReference>
<feature type="transmembrane region" description="Helical" evidence="6">
    <location>
        <begin position="36"/>
        <end position="60"/>
    </location>
</feature>
<evidence type="ECO:0000313" key="9">
    <source>
        <dbReference type="Proteomes" id="UP000663760"/>
    </source>
</evidence>
<keyword evidence="2 4" id="KW-0863">Zinc-finger</keyword>
<feature type="domain" description="RING-type" evidence="7">
    <location>
        <begin position="111"/>
        <end position="169"/>
    </location>
</feature>
<keyword evidence="6" id="KW-0812">Transmembrane</keyword>
<name>A0A7I8K5Y1_SPIIN</name>
<dbReference type="SMART" id="SM00184">
    <property type="entry name" value="RING"/>
    <property type="match status" value="1"/>
</dbReference>
<evidence type="ECO:0000256" key="3">
    <source>
        <dbReference type="ARBA" id="ARBA00022833"/>
    </source>
</evidence>
<dbReference type="InterPro" id="IPR001841">
    <property type="entry name" value="Znf_RING"/>
</dbReference>
<dbReference type="InterPro" id="IPR052788">
    <property type="entry name" value="RING-type_E3_ligase_ATL"/>
</dbReference>
<evidence type="ECO:0000256" key="4">
    <source>
        <dbReference type="PROSITE-ProRule" id="PRU00175"/>
    </source>
</evidence>
<dbReference type="EMBL" id="LR746265">
    <property type="protein sequence ID" value="CAA7392034.1"/>
    <property type="molecule type" value="Genomic_DNA"/>
</dbReference>
<dbReference type="SUPFAM" id="SSF57850">
    <property type="entry name" value="RING/U-box"/>
    <property type="match status" value="1"/>
</dbReference>
<evidence type="ECO:0000256" key="5">
    <source>
        <dbReference type="SAM" id="MobiDB-lite"/>
    </source>
</evidence>
<dbReference type="PROSITE" id="PS50089">
    <property type="entry name" value="ZF_RING_2"/>
    <property type="match status" value="1"/>
</dbReference>
<dbReference type="PANTHER" id="PTHR45798:SF88">
    <property type="entry name" value="RING-H2 FINGER PROTEIN ATL61-RELATED"/>
    <property type="match status" value="1"/>
</dbReference>
<accession>A0A7I8K5Y1</accession>
<evidence type="ECO:0000256" key="6">
    <source>
        <dbReference type="SAM" id="Phobius"/>
    </source>
</evidence>
<evidence type="ECO:0000256" key="2">
    <source>
        <dbReference type="ARBA" id="ARBA00022771"/>
    </source>
</evidence>
<dbReference type="InterPro" id="IPR013083">
    <property type="entry name" value="Znf_RING/FYVE/PHD"/>
</dbReference>
<proteinExistence type="predicted"/>
<evidence type="ECO:0000256" key="1">
    <source>
        <dbReference type="ARBA" id="ARBA00022723"/>
    </source>
</evidence>
<organism evidence="8 9">
    <name type="scientific">Spirodela intermedia</name>
    <name type="common">Intermediate duckweed</name>
    <dbReference type="NCBI Taxonomy" id="51605"/>
    <lineage>
        <taxon>Eukaryota</taxon>
        <taxon>Viridiplantae</taxon>
        <taxon>Streptophyta</taxon>
        <taxon>Embryophyta</taxon>
        <taxon>Tracheophyta</taxon>
        <taxon>Spermatophyta</taxon>
        <taxon>Magnoliopsida</taxon>
        <taxon>Liliopsida</taxon>
        <taxon>Araceae</taxon>
        <taxon>Lemnoideae</taxon>
        <taxon>Spirodela</taxon>
    </lineage>
</organism>
<dbReference type="PANTHER" id="PTHR45798">
    <property type="entry name" value="RING-H2 FINGER PROTEIN ATL61-RELATED-RELATED"/>
    <property type="match status" value="1"/>
</dbReference>
<dbReference type="Pfam" id="PF17123">
    <property type="entry name" value="zf-RING_11"/>
    <property type="match status" value="1"/>
</dbReference>
<dbReference type="Proteomes" id="UP000663760">
    <property type="component" value="Chromosome 2"/>
</dbReference>
<dbReference type="GO" id="GO:0008270">
    <property type="term" value="F:zinc ion binding"/>
    <property type="evidence" value="ECO:0007669"/>
    <property type="project" value="UniProtKB-KW"/>
</dbReference>
<keyword evidence="3" id="KW-0862">Zinc</keyword>
<keyword evidence="6" id="KW-0472">Membrane</keyword>
<evidence type="ECO:0000313" key="8">
    <source>
        <dbReference type="EMBL" id="CAA7392034.1"/>
    </source>
</evidence>
<keyword evidence="1" id="KW-0479">Metal-binding</keyword>
<dbReference type="OrthoDB" id="8062037at2759"/>
<protein>
    <recommendedName>
        <fullName evidence="7">RING-type domain-containing protein</fullName>
    </recommendedName>
</protein>
<dbReference type="AlphaFoldDB" id="A0A7I8K5Y1"/>
<reference evidence="8" key="1">
    <citation type="submission" date="2020-02" db="EMBL/GenBank/DDBJ databases">
        <authorList>
            <person name="Scholz U."/>
            <person name="Mascher M."/>
            <person name="Fiebig A."/>
        </authorList>
    </citation>
    <scope>NUCLEOTIDE SEQUENCE</scope>
</reference>
<sequence>MVEAAPPTESGGYGGSGQAPSGNNSSWGPFRSATNYGANMAVVMGILFSAFVLGLLLMAAARFLLRRLCRTPPEGHPGKAVTAAVSSSGAGGPPTVYAAGETELVGSAAVCAICLSEFADGDAVRVLPPCRHGFHAECVEGWWASSSSAATALSKPLHRNAPPCCPVCRAIICQSSPAPETEHGTRPRS</sequence>
<keyword evidence="6" id="KW-1133">Transmembrane helix</keyword>